<proteinExistence type="inferred from homology"/>
<gene>
    <name evidence="4" type="ORF">SAMN05660330_00322</name>
</gene>
<dbReference type="PANTHER" id="PTHR10566:SF113">
    <property type="entry name" value="PROTEIN ACTIVITY OF BC1 COMPLEX KINASE 7, CHLOROPLASTIC"/>
    <property type="match status" value="1"/>
</dbReference>
<name>A0A1H0JUG4_9BACT</name>
<keyword evidence="2" id="KW-1133">Transmembrane helix</keyword>
<dbReference type="EMBL" id="FNJI01000002">
    <property type="protein sequence ID" value="SDO47159.1"/>
    <property type="molecule type" value="Genomic_DNA"/>
</dbReference>
<dbReference type="InterPro" id="IPR011009">
    <property type="entry name" value="Kinase-like_dom_sf"/>
</dbReference>
<dbReference type="CDD" id="cd05121">
    <property type="entry name" value="ABC1_ADCK3-like"/>
    <property type="match status" value="1"/>
</dbReference>
<accession>A0A1H0JUG4</accession>
<dbReference type="Pfam" id="PF03109">
    <property type="entry name" value="ABC1"/>
    <property type="match status" value="1"/>
</dbReference>
<reference evidence="4 5" key="1">
    <citation type="submission" date="2016-10" db="EMBL/GenBank/DDBJ databases">
        <authorList>
            <person name="de Groot N.N."/>
        </authorList>
    </citation>
    <scope>NUCLEOTIDE SEQUENCE [LARGE SCALE GENOMIC DNA]</scope>
    <source>
        <strain evidence="4 5">DSM 12130</strain>
    </source>
</reference>
<sequence>MKITSIRRTIRNTKRLAEIIKVLSKFGFQQLVVDSGMLRILGGTDEQVPPPQSPSSLALPRSVRIRMALEELGPTFIKLGQLLSTRPDLIPGEWANEFKKLQDSCRHVPFTEIHEVLELEFPGRMEEIFDTINETPLATASIAQVHSATTKDGSRVVIKVLKPGARKLLEEDMALLETLAQVLEQYFSDLGYSPTAVAKEFSRELLKEINLVIEGQSTERLRRYFDDDENIFFPKIYWYATTRNVLTMEKIEGRLLSTIDPKTLPGSERRKIVSNGTDAVFKQCLRFGFFHADPHPGNIFLLEGGKICFIDCGMTGQLDRRTTDQLIRLVTGVIKGDIDRLCRVILELTTVDPLILEKREFRLELRHLTGQFQNIDLGHLHIAALLSDFFSMLQRYHIQCPGDLMLLTKALTIIESVAEQFDPTFDVLAHVEPQIKTLVMDRYSMSAIRKRISRTLFSSLELLEEMPRDIQRFFDHARHSRFTLNLELKRIEHLAENIDNSSRLMGIAMIIAALIVGSSILILADAISREPGFLGTLGLIGLILSGINTAAFITAFLLPKKKK</sequence>
<dbReference type="AlphaFoldDB" id="A0A1H0JUG4"/>
<keyword evidence="2" id="KW-0472">Membrane</keyword>
<organism evidence="4 5">
    <name type="scientific">Desulforhopalus singaporensis</name>
    <dbReference type="NCBI Taxonomy" id="91360"/>
    <lineage>
        <taxon>Bacteria</taxon>
        <taxon>Pseudomonadati</taxon>
        <taxon>Thermodesulfobacteriota</taxon>
        <taxon>Desulfobulbia</taxon>
        <taxon>Desulfobulbales</taxon>
        <taxon>Desulfocapsaceae</taxon>
        <taxon>Desulforhopalus</taxon>
    </lineage>
</organism>
<dbReference type="Proteomes" id="UP000199073">
    <property type="component" value="Unassembled WGS sequence"/>
</dbReference>
<dbReference type="OrthoDB" id="9795390at2"/>
<feature type="transmembrane region" description="Helical" evidence="2">
    <location>
        <begin position="533"/>
        <end position="558"/>
    </location>
</feature>
<dbReference type="STRING" id="91360.SAMN05660330_00322"/>
<feature type="transmembrane region" description="Helical" evidence="2">
    <location>
        <begin position="504"/>
        <end position="527"/>
    </location>
</feature>
<dbReference type="PANTHER" id="PTHR10566">
    <property type="entry name" value="CHAPERONE-ACTIVITY OF BC1 COMPLEX CABC1 -RELATED"/>
    <property type="match status" value="1"/>
</dbReference>
<dbReference type="InterPro" id="IPR004147">
    <property type="entry name" value="ABC1_dom"/>
</dbReference>
<keyword evidence="2" id="KW-0812">Transmembrane</keyword>
<evidence type="ECO:0000256" key="1">
    <source>
        <dbReference type="ARBA" id="ARBA00009670"/>
    </source>
</evidence>
<keyword evidence="5" id="KW-1185">Reference proteome</keyword>
<evidence type="ECO:0000256" key="2">
    <source>
        <dbReference type="SAM" id="Phobius"/>
    </source>
</evidence>
<evidence type="ECO:0000259" key="3">
    <source>
        <dbReference type="Pfam" id="PF03109"/>
    </source>
</evidence>
<comment type="similarity">
    <text evidence="1">Belongs to the protein kinase superfamily. ADCK protein kinase family.</text>
</comment>
<protein>
    <submittedName>
        <fullName evidence="4">2-octaprenylphenol hydroxylase</fullName>
    </submittedName>
</protein>
<dbReference type="SUPFAM" id="SSF56112">
    <property type="entry name" value="Protein kinase-like (PK-like)"/>
    <property type="match status" value="1"/>
</dbReference>
<feature type="domain" description="ABC1 atypical kinase-like" evidence="3">
    <location>
        <begin position="100"/>
        <end position="342"/>
    </location>
</feature>
<dbReference type="RefSeq" id="WP_092219099.1">
    <property type="nucleotide sequence ID" value="NZ_FNJI01000002.1"/>
</dbReference>
<dbReference type="InterPro" id="IPR050154">
    <property type="entry name" value="UbiB_kinase"/>
</dbReference>
<evidence type="ECO:0000313" key="5">
    <source>
        <dbReference type="Proteomes" id="UP000199073"/>
    </source>
</evidence>
<evidence type="ECO:0000313" key="4">
    <source>
        <dbReference type="EMBL" id="SDO47159.1"/>
    </source>
</evidence>